<evidence type="ECO:0000256" key="2">
    <source>
        <dbReference type="ARBA" id="ARBA00022737"/>
    </source>
</evidence>
<dbReference type="VEuPathDB" id="GiardiaDB:QR46_0391"/>
<dbReference type="AlphaFoldDB" id="A0A132P0N5"/>
<dbReference type="EMBL" id="JXTI01000006">
    <property type="protein sequence ID" value="KWX15532.1"/>
    <property type="molecule type" value="Genomic_DNA"/>
</dbReference>
<dbReference type="Pfam" id="PF24681">
    <property type="entry name" value="Kelch_KLHDC2_KLHL20_DRC7"/>
    <property type="match status" value="1"/>
</dbReference>
<evidence type="ECO:0000313" key="4">
    <source>
        <dbReference type="Proteomes" id="UP000070089"/>
    </source>
</evidence>
<name>A0A132P0N5_GIAIN</name>
<dbReference type="InterPro" id="IPR015915">
    <property type="entry name" value="Kelch-typ_b-propeller"/>
</dbReference>
<sequence>MSYSGLCTPFFMAPLYFVECAKKLMLHKLSKEESSAYSQAYKPVNPAFDVGTPIHFEKVKFKLQTAYVNAFTVGNQVLVFGGGEAASSTLHIMNNVDFGFKAVTLPTSPRTLHASCLFNEYYVVHGGTAAGFINFKKGLYPGSSLVVINPTTGTVNEHQLVGQVPTPRASHRIAQLDSSNIILAGGIDSEETPLADTYIINMVTFHCVRVADMPIHMVSGVLASAEGQVFAFGGSGEHGSFNKDILLFNAESASWSRLSFVPFEPRKSSGYTVYNGMIFCFGGRNAVKEFSSVWVFSPRLMDWTRMNIAGKLPNLFGAVIFFYHGQLFVAGGSARRPKTSDVYRLDTRSLFSSPY</sequence>
<dbReference type="Proteomes" id="UP000070089">
    <property type="component" value="Unassembled WGS sequence"/>
</dbReference>
<organism evidence="3 4">
    <name type="scientific">Giardia duodenalis assemblage B</name>
    <dbReference type="NCBI Taxonomy" id="1394984"/>
    <lineage>
        <taxon>Eukaryota</taxon>
        <taxon>Metamonada</taxon>
        <taxon>Diplomonadida</taxon>
        <taxon>Hexamitidae</taxon>
        <taxon>Giardiinae</taxon>
        <taxon>Giardia</taxon>
    </lineage>
</organism>
<gene>
    <name evidence="3" type="ORF">QR46_0391</name>
</gene>
<evidence type="ECO:0000256" key="1">
    <source>
        <dbReference type="ARBA" id="ARBA00022441"/>
    </source>
</evidence>
<keyword evidence="2" id="KW-0677">Repeat</keyword>
<protein>
    <submittedName>
        <fullName evidence="3">Putative Kelch domain protein</fullName>
    </submittedName>
</protein>
<reference evidence="3 4" key="1">
    <citation type="journal article" date="2015" name="Mol. Biochem. Parasitol.">
        <title>Identification of polymorphic genes for use in assemblage B genotyping assays through comparative genomics of multiple assemblage B Giardia duodenalis isolates.</title>
        <authorList>
            <person name="Wielinga C."/>
            <person name="Thompson R.C."/>
            <person name="Monis P."/>
            <person name="Ryan U."/>
        </authorList>
    </citation>
    <scope>NUCLEOTIDE SEQUENCE [LARGE SCALE GENOMIC DNA]</scope>
    <source>
        <strain evidence="3 4">BAH15c1</strain>
    </source>
</reference>
<dbReference type="PANTHER" id="PTHR46093:SF18">
    <property type="entry name" value="FIBRONECTIN TYPE-III DOMAIN-CONTAINING PROTEIN"/>
    <property type="match status" value="1"/>
</dbReference>
<proteinExistence type="predicted"/>
<keyword evidence="1" id="KW-0880">Kelch repeat</keyword>
<accession>A0A132P0N5</accession>
<evidence type="ECO:0000313" key="3">
    <source>
        <dbReference type="EMBL" id="KWX15532.1"/>
    </source>
</evidence>
<dbReference type="Gene3D" id="2.120.10.80">
    <property type="entry name" value="Kelch-type beta propeller"/>
    <property type="match status" value="2"/>
</dbReference>
<dbReference type="PANTHER" id="PTHR46093">
    <property type="entry name" value="ACYL-COA-BINDING DOMAIN-CONTAINING PROTEIN 5"/>
    <property type="match status" value="1"/>
</dbReference>
<comment type="caution">
    <text evidence="3">The sequence shown here is derived from an EMBL/GenBank/DDBJ whole genome shotgun (WGS) entry which is preliminary data.</text>
</comment>
<dbReference type="SUPFAM" id="SSF117281">
    <property type="entry name" value="Kelch motif"/>
    <property type="match status" value="1"/>
</dbReference>
<dbReference type="OrthoDB" id="8185403at2759"/>